<keyword evidence="2" id="KW-1185">Reference proteome</keyword>
<accession>F1Z558</accession>
<dbReference type="EMBL" id="AEWJ01000023">
    <property type="protein sequence ID" value="EGD60023.1"/>
    <property type="molecule type" value="Genomic_DNA"/>
</dbReference>
<organism evidence="1 2">
    <name type="scientific">Novosphingobium nitrogenifigens DSM 19370</name>
    <dbReference type="NCBI Taxonomy" id="983920"/>
    <lineage>
        <taxon>Bacteria</taxon>
        <taxon>Pseudomonadati</taxon>
        <taxon>Pseudomonadota</taxon>
        <taxon>Alphaproteobacteria</taxon>
        <taxon>Sphingomonadales</taxon>
        <taxon>Sphingomonadaceae</taxon>
        <taxon>Novosphingobium</taxon>
    </lineage>
</organism>
<sequence>MFDRPVVYHVFRGARRVVIVGKTVPIPHRRLFPTAMGIAMIPS</sequence>
<dbReference type="InParanoid" id="F1Z558"/>
<evidence type="ECO:0000313" key="2">
    <source>
        <dbReference type="Proteomes" id="UP000004728"/>
    </source>
</evidence>
<name>F1Z558_9SPHN</name>
<dbReference type="AlphaFoldDB" id="F1Z558"/>
<gene>
    <name evidence="1" type="ORF">Y88_1897</name>
</gene>
<reference evidence="1 2" key="1">
    <citation type="journal article" date="2012" name="J. Bacteriol.">
        <title>Draft Genome Sequence of Novosphingobium nitrogenifigens Y88T.</title>
        <authorList>
            <person name="Strabala T.J."/>
            <person name="Macdonald L."/>
            <person name="Liu V."/>
            <person name="Smit A.M."/>
        </authorList>
    </citation>
    <scope>NUCLEOTIDE SEQUENCE [LARGE SCALE GENOMIC DNA]</scope>
    <source>
        <strain evidence="1 2">DSM 19370</strain>
    </source>
</reference>
<dbReference type="HOGENOM" id="CLU_3236798_0_0_5"/>
<dbReference type="STRING" id="983920.Y88_1897"/>
<protein>
    <submittedName>
        <fullName evidence="1">Uncharacterized protein</fullName>
    </submittedName>
</protein>
<comment type="caution">
    <text evidence="1">The sequence shown here is derived from an EMBL/GenBank/DDBJ whole genome shotgun (WGS) entry which is preliminary data.</text>
</comment>
<evidence type="ECO:0000313" key="1">
    <source>
        <dbReference type="EMBL" id="EGD60023.1"/>
    </source>
</evidence>
<proteinExistence type="predicted"/>
<dbReference type="Proteomes" id="UP000004728">
    <property type="component" value="Unassembled WGS sequence"/>
</dbReference>